<sequence length="105" mass="11236">MPLELTAEQAAARLNPVDTLGIPLGPGQPPAFLRALGVRNDWTDLRVYGALLAVGTELFSRPGVHYLSGFFGPLERALRDMGADIEFAQLTSAASGRCWSASRHG</sequence>
<dbReference type="EMBL" id="FSFA01000002">
    <property type="protein sequence ID" value="SHX08911.1"/>
    <property type="molecule type" value="Genomic_DNA"/>
</dbReference>
<evidence type="ECO:0000313" key="1">
    <source>
        <dbReference type="EMBL" id="SHX08911.1"/>
    </source>
</evidence>
<comment type="caution">
    <text evidence="1">The sequence shown here is derived from an EMBL/GenBank/DDBJ whole genome shotgun (WGS) entry which is preliminary data.</text>
</comment>
<protein>
    <submittedName>
        <fullName evidence="1">4-hydroxybutyrate CoA-transferase AbfT</fullName>
    </submittedName>
</protein>
<organism evidence="1 2">
    <name type="scientific">Mycobacteroides abscessus subsp. bolletii</name>
    <dbReference type="NCBI Taxonomy" id="319705"/>
    <lineage>
        <taxon>Bacteria</taxon>
        <taxon>Bacillati</taxon>
        <taxon>Actinomycetota</taxon>
        <taxon>Actinomycetes</taxon>
        <taxon>Mycobacteriales</taxon>
        <taxon>Mycobacteriaceae</taxon>
        <taxon>Mycobacteroides</taxon>
        <taxon>Mycobacteroides abscessus</taxon>
    </lineage>
</organism>
<dbReference type="AlphaFoldDB" id="A0A9Q7WHU7"/>
<accession>A0A9Q7WHU7</accession>
<reference evidence="1 2" key="1">
    <citation type="submission" date="2016-11" db="EMBL/GenBank/DDBJ databases">
        <authorList>
            <consortium name="Pathogen Informatics"/>
        </authorList>
    </citation>
    <scope>NUCLEOTIDE SEQUENCE [LARGE SCALE GENOMIC DNA]</scope>
    <source>
        <strain evidence="1 2">968</strain>
    </source>
</reference>
<name>A0A9Q7WHU7_9MYCO</name>
<proteinExistence type="predicted"/>
<evidence type="ECO:0000313" key="2">
    <source>
        <dbReference type="Proteomes" id="UP000185183"/>
    </source>
</evidence>
<dbReference type="Proteomes" id="UP000185183">
    <property type="component" value="Unassembled WGS sequence"/>
</dbReference>
<gene>
    <name evidence="1" type="ORF">SAMEA2275694_01290</name>
</gene>
<dbReference type="Gene3D" id="3.40.1080.10">
    <property type="entry name" value="Glutaconate Coenzyme A-transferase"/>
    <property type="match status" value="1"/>
</dbReference>